<proteinExistence type="predicted"/>
<dbReference type="GO" id="GO:0005509">
    <property type="term" value="F:calcium ion binding"/>
    <property type="evidence" value="ECO:0007669"/>
    <property type="project" value="UniProtKB-UniRule"/>
</dbReference>
<dbReference type="CDD" id="cd11304">
    <property type="entry name" value="Cadherin_repeat"/>
    <property type="match status" value="2"/>
</dbReference>
<dbReference type="GO" id="GO:0016477">
    <property type="term" value="P:cell migration"/>
    <property type="evidence" value="ECO:0007669"/>
    <property type="project" value="TreeGrafter"/>
</dbReference>
<dbReference type="Gene3D" id="2.60.40.60">
    <property type="entry name" value="Cadherins"/>
    <property type="match status" value="2"/>
</dbReference>
<evidence type="ECO:0000256" key="1">
    <source>
        <dbReference type="ARBA" id="ARBA00004370"/>
    </source>
</evidence>
<dbReference type="PROSITE" id="PS00232">
    <property type="entry name" value="CADHERIN_1"/>
    <property type="match status" value="1"/>
</dbReference>
<feature type="non-terminal residue" evidence="7">
    <location>
        <position position="157"/>
    </location>
</feature>
<name>A0AAV2H4J6_LYMST</name>
<evidence type="ECO:0000256" key="3">
    <source>
        <dbReference type="ARBA" id="ARBA00022837"/>
    </source>
</evidence>
<dbReference type="InterPro" id="IPR002126">
    <property type="entry name" value="Cadherin-like_dom"/>
</dbReference>
<feature type="non-terminal residue" evidence="7">
    <location>
        <position position="1"/>
    </location>
</feature>
<dbReference type="GO" id="GO:0016342">
    <property type="term" value="C:catenin complex"/>
    <property type="evidence" value="ECO:0007669"/>
    <property type="project" value="TreeGrafter"/>
</dbReference>
<dbReference type="SUPFAM" id="SSF49313">
    <property type="entry name" value="Cadherin-like"/>
    <property type="match status" value="2"/>
</dbReference>
<gene>
    <name evidence="7" type="ORF">GSLYS_00002457001</name>
</gene>
<dbReference type="AlphaFoldDB" id="A0AAV2H4J6"/>
<evidence type="ECO:0000313" key="7">
    <source>
        <dbReference type="EMBL" id="CAL1528287.1"/>
    </source>
</evidence>
<keyword evidence="4" id="KW-0472">Membrane</keyword>
<dbReference type="InterPro" id="IPR039808">
    <property type="entry name" value="Cadherin"/>
</dbReference>
<comment type="caution">
    <text evidence="7">The sequence shown here is derived from an EMBL/GenBank/DDBJ whole genome shotgun (WGS) entry which is preliminary data.</text>
</comment>
<dbReference type="GO" id="GO:0008013">
    <property type="term" value="F:beta-catenin binding"/>
    <property type="evidence" value="ECO:0007669"/>
    <property type="project" value="TreeGrafter"/>
</dbReference>
<accession>A0AAV2H4J6</accession>
<keyword evidence="3 5" id="KW-0106">Calcium</keyword>
<dbReference type="GO" id="GO:0007156">
    <property type="term" value="P:homophilic cell adhesion via plasma membrane adhesion molecules"/>
    <property type="evidence" value="ECO:0007669"/>
    <property type="project" value="InterPro"/>
</dbReference>
<dbReference type="PROSITE" id="PS50268">
    <property type="entry name" value="CADHERIN_2"/>
    <property type="match status" value="2"/>
</dbReference>
<organism evidence="7 8">
    <name type="scientific">Lymnaea stagnalis</name>
    <name type="common">Great pond snail</name>
    <name type="synonym">Helix stagnalis</name>
    <dbReference type="NCBI Taxonomy" id="6523"/>
    <lineage>
        <taxon>Eukaryota</taxon>
        <taxon>Metazoa</taxon>
        <taxon>Spiralia</taxon>
        <taxon>Lophotrochozoa</taxon>
        <taxon>Mollusca</taxon>
        <taxon>Gastropoda</taxon>
        <taxon>Heterobranchia</taxon>
        <taxon>Euthyneura</taxon>
        <taxon>Panpulmonata</taxon>
        <taxon>Hygrophila</taxon>
        <taxon>Lymnaeoidea</taxon>
        <taxon>Lymnaeidae</taxon>
        <taxon>Lymnaea</taxon>
    </lineage>
</organism>
<feature type="domain" description="Cadherin" evidence="6">
    <location>
        <begin position="1"/>
        <end position="49"/>
    </location>
</feature>
<dbReference type="PANTHER" id="PTHR24027:SF423">
    <property type="entry name" value="PROTOCADHERIN-16"/>
    <property type="match status" value="1"/>
</dbReference>
<reference evidence="7 8" key="1">
    <citation type="submission" date="2024-04" db="EMBL/GenBank/DDBJ databases">
        <authorList>
            <consortium name="Genoscope - CEA"/>
            <person name="William W."/>
        </authorList>
    </citation>
    <scope>NUCLEOTIDE SEQUENCE [LARGE SCALE GENOMIC DNA]</scope>
</reference>
<keyword evidence="2" id="KW-0677">Repeat</keyword>
<dbReference type="InterPro" id="IPR020894">
    <property type="entry name" value="Cadherin_CS"/>
</dbReference>
<evidence type="ECO:0000256" key="2">
    <source>
        <dbReference type="ARBA" id="ARBA00022737"/>
    </source>
</evidence>
<protein>
    <recommendedName>
        <fullName evidence="6">Cadherin domain-containing protein</fullName>
    </recommendedName>
</protein>
<dbReference type="Pfam" id="PF00028">
    <property type="entry name" value="Cadherin"/>
    <property type="match status" value="1"/>
</dbReference>
<keyword evidence="8" id="KW-1185">Reference proteome</keyword>
<comment type="subcellular location">
    <subcellularLocation>
        <location evidence="1">Membrane</location>
    </subcellularLocation>
</comment>
<dbReference type="PANTHER" id="PTHR24027">
    <property type="entry name" value="CADHERIN-23"/>
    <property type="match status" value="1"/>
</dbReference>
<feature type="domain" description="Cadherin" evidence="6">
    <location>
        <begin position="50"/>
        <end position="157"/>
    </location>
</feature>
<dbReference type="PRINTS" id="PR00205">
    <property type="entry name" value="CADHERIN"/>
</dbReference>
<evidence type="ECO:0000256" key="4">
    <source>
        <dbReference type="ARBA" id="ARBA00023136"/>
    </source>
</evidence>
<evidence type="ECO:0000313" key="8">
    <source>
        <dbReference type="Proteomes" id="UP001497497"/>
    </source>
</evidence>
<dbReference type="EMBL" id="CAXITT010000030">
    <property type="protein sequence ID" value="CAL1528287.1"/>
    <property type="molecule type" value="Genomic_DNA"/>
</dbReference>
<dbReference type="Proteomes" id="UP001497497">
    <property type="component" value="Unassembled WGS sequence"/>
</dbReference>
<evidence type="ECO:0000256" key="5">
    <source>
        <dbReference type="PROSITE-ProRule" id="PRU00043"/>
    </source>
</evidence>
<dbReference type="SMART" id="SM00112">
    <property type="entry name" value="CA"/>
    <property type="match status" value="2"/>
</dbReference>
<sequence length="157" mass="16836">VILTSRLDREQLPFHSITVVCVDSGSPPLNASANFLVEVQDENDNPPVFDSLFYTSDVTEGPAKTGVDSPLLHVHATDQDTGINAVITYRLADGSDTDFGISRDGAIFVANPRGVDREDKVKGTRRDIIVLAIDGGSTRLTGTATVVITVRDINDNP</sequence>
<dbReference type="GO" id="GO:0045296">
    <property type="term" value="F:cadherin binding"/>
    <property type="evidence" value="ECO:0007669"/>
    <property type="project" value="TreeGrafter"/>
</dbReference>
<evidence type="ECO:0000259" key="6">
    <source>
        <dbReference type="PROSITE" id="PS50268"/>
    </source>
</evidence>
<dbReference type="InterPro" id="IPR015919">
    <property type="entry name" value="Cadherin-like_sf"/>
</dbReference>